<protein>
    <submittedName>
        <fullName evidence="1">Uncharacterized protein</fullName>
    </submittedName>
</protein>
<accession>A0A6G0WPU1</accession>
<sequence length="184" mass="21339">MEIHSQFHIVFATLYDVANSLWDFIIETSYATSVLVTCEPVNFFHDRLIYSHGVNDDNGTDLLRIMGMFIEDDRIVLTLTKIAHELFPIPPGQARTHGYGWLVFERVTDTIIRVRHSDLHLAPMTSHGVETLDEMGHLFGIPRRFGETSECFLERIHTAAESTYLEKYPPWIRRFQQYVSQRPG</sequence>
<dbReference type="EMBL" id="VJMJ01000164">
    <property type="protein sequence ID" value="KAF0729411.1"/>
    <property type="molecule type" value="Genomic_DNA"/>
</dbReference>
<name>A0A6G0WPU1_9STRA</name>
<dbReference type="VEuPathDB" id="FungiDB:AeMF1_018339"/>
<keyword evidence="2" id="KW-1185">Reference proteome</keyword>
<evidence type="ECO:0000313" key="1">
    <source>
        <dbReference type="EMBL" id="KAF0729411.1"/>
    </source>
</evidence>
<organism evidence="1 2">
    <name type="scientific">Aphanomyces euteiches</name>
    <dbReference type="NCBI Taxonomy" id="100861"/>
    <lineage>
        <taxon>Eukaryota</taxon>
        <taxon>Sar</taxon>
        <taxon>Stramenopiles</taxon>
        <taxon>Oomycota</taxon>
        <taxon>Saprolegniomycetes</taxon>
        <taxon>Saprolegniales</taxon>
        <taxon>Verrucalvaceae</taxon>
        <taxon>Aphanomyces</taxon>
    </lineage>
</organism>
<dbReference type="Proteomes" id="UP000481153">
    <property type="component" value="Unassembled WGS sequence"/>
</dbReference>
<comment type="caution">
    <text evidence="1">The sequence shown here is derived from an EMBL/GenBank/DDBJ whole genome shotgun (WGS) entry which is preliminary data.</text>
</comment>
<gene>
    <name evidence="1" type="ORF">Ae201684_012912</name>
</gene>
<reference evidence="1 2" key="1">
    <citation type="submission" date="2019-07" db="EMBL/GenBank/DDBJ databases">
        <title>Genomics analysis of Aphanomyces spp. identifies a new class of oomycete effector associated with host adaptation.</title>
        <authorList>
            <person name="Gaulin E."/>
        </authorList>
    </citation>
    <scope>NUCLEOTIDE SEQUENCE [LARGE SCALE GENOMIC DNA]</scope>
    <source>
        <strain evidence="1 2">ATCC 201684</strain>
    </source>
</reference>
<proteinExistence type="predicted"/>
<dbReference type="AlphaFoldDB" id="A0A6G0WPU1"/>
<evidence type="ECO:0000313" key="2">
    <source>
        <dbReference type="Proteomes" id="UP000481153"/>
    </source>
</evidence>